<evidence type="ECO:0000313" key="2">
    <source>
        <dbReference type="EMBL" id="CAE8594172.1"/>
    </source>
</evidence>
<feature type="region of interest" description="Disordered" evidence="1">
    <location>
        <begin position="124"/>
        <end position="169"/>
    </location>
</feature>
<feature type="compositionally biased region" description="Basic and acidic residues" evidence="1">
    <location>
        <begin position="331"/>
        <end position="342"/>
    </location>
</feature>
<feature type="region of interest" description="Disordered" evidence="1">
    <location>
        <begin position="307"/>
        <end position="351"/>
    </location>
</feature>
<dbReference type="AlphaFoldDB" id="A0A813E1A4"/>
<accession>A0A813E1A4</accession>
<feature type="compositionally biased region" description="Polar residues" evidence="1">
    <location>
        <begin position="124"/>
        <end position="144"/>
    </location>
</feature>
<evidence type="ECO:0000256" key="1">
    <source>
        <dbReference type="SAM" id="MobiDB-lite"/>
    </source>
</evidence>
<keyword evidence="3" id="KW-1185">Reference proteome</keyword>
<protein>
    <submittedName>
        <fullName evidence="2">Uncharacterized protein</fullName>
    </submittedName>
</protein>
<proteinExistence type="predicted"/>
<evidence type="ECO:0000313" key="3">
    <source>
        <dbReference type="Proteomes" id="UP000654075"/>
    </source>
</evidence>
<reference evidence="2" key="1">
    <citation type="submission" date="2021-02" db="EMBL/GenBank/DDBJ databases">
        <authorList>
            <person name="Dougan E. K."/>
            <person name="Rhodes N."/>
            <person name="Thang M."/>
            <person name="Chan C."/>
        </authorList>
    </citation>
    <scope>NUCLEOTIDE SEQUENCE</scope>
</reference>
<gene>
    <name evidence="2" type="ORF">PGLA1383_LOCUS12741</name>
</gene>
<dbReference type="Proteomes" id="UP000654075">
    <property type="component" value="Unassembled WGS sequence"/>
</dbReference>
<name>A0A813E1A4_POLGL</name>
<sequence length="553" mass="57954">MGVVVSPASEGLMRRPEAALPVRPGIAAPSPVPVVATSGSDSSETDLDALALSLSAFVAERGGRTTRSQVAKFCAQNPQAKKVLVGNGKLELFCEMYPSLLQFDPTAGAGAIVCVGENAEAGSRTASRSQLTHHNSSKASSADAQGNEEEPHNSRSEAPRAFKPPDGSDPWSCVDPWSVSLNMGVVVSPASEGLMRRPEAALPVRLGIAAPSPVPVVATSGSDSSDTDLDALALSLSAFVAERGGRTTRSQVAKFCAQNPQAKKVLVGNGKLEQFCEMYPSLLQFDPTAGAGAIVCVEENAEAGSRAAWRSQLTHHNSSKASSADAQANEEEPHNSRSEAPRAFKPPDGSDPWSCVDPWSVSLNMGVVVSPASEGLMQRPEAALPSQLVLLDEKFHNADERDVGHESVSSTASYEPELHTSANQTTPFASSQASDISDDWEDAVSILSEAVASKSAHHVGPGQGDEPSGVQLQYALGHAQALCQFLAGLEAERQSSYAALQARESGVTLSEAALAEREARLAKREEKLQAAVALAYRFGQDLGLRLAGLVSEA</sequence>
<feature type="compositionally biased region" description="Basic and acidic residues" evidence="1">
    <location>
        <begin position="149"/>
        <end position="160"/>
    </location>
</feature>
<comment type="caution">
    <text evidence="2">The sequence shown here is derived from an EMBL/GenBank/DDBJ whole genome shotgun (WGS) entry which is preliminary data.</text>
</comment>
<feature type="compositionally biased region" description="Polar residues" evidence="1">
    <location>
        <begin position="311"/>
        <end position="326"/>
    </location>
</feature>
<dbReference type="EMBL" id="CAJNNV010006848">
    <property type="protein sequence ID" value="CAE8594172.1"/>
    <property type="molecule type" value="Genomic_DNA"/>
</dbReference>
<organism evidence="2 3">
    <name type="scientific">Polarella glacialis</name>
    <name type="common">Dinoflagellate</name>
    <dbReference type="NCBI Taxonomy" id="89957"/>
    <lineage>
        <taxon>Eukaryota</taxon>
        <taxon>Sar</taxon>
        <taxon>Alveolata</taxon>
        <taxon>Dinophyceae</taxon>
        <taxon>Suessiales</taxon>
        <taxon>Suessiaceae</taxon>
        <taxon>Polarella</taxon>
    </lineage>
</organism>